<keyword evidence="2 16" id="KW-0328">Glycosyltransferase</keyword>
<evidence type="ECO:0000256" key="8">
    <source>
        <dbReference type="ARBA" id="ARBA00023316"/>
    </source>
</evidence>
<evidence type="ECO:0000256" key="10">
    <source>
        <dbReference type="ARBA" id="ARBA00056537"/>
    </source>
</evidence>
<proteinExistence type="inferred from homology"/>
<keyword evidence="7 14" id="KW-0472">Membrane</keyword>
<sequence>MLLPQSLVSRYEQLPNGYPLVLVQLPMYNEEAHCEVVIERACRMEWPRDRLVIQVCDDSTRDDIKRRIDAKVADMAAAGHACVVVRRPANIGYKAGNMVNGMRAVQDLPWEYVAVFDADFEMPRDFLFQTVWHMAEDPRLAFVQTRWTFTNGYDNLLCWAQRVSLNYHFAVEQRARSFMCTFFGFNGTGGVWRRTALEGAGGWNMDSTVEDMDLSIRAYVQGWKFRYLDWVHCPNELPPTLSAYKTQQFRWNSGPMVVLKQMLATIWTTDKVNFFDRLSCSYFFFRFIYTAFLTIVSLMCPAIVIWLDPWRWDWPNYAFLISGNTSALVFWWLVGPLFWPYFLFQTVSVTPTLLLPLSLSWLPPPLLLLPLLLLVVLPLLLLLLLLLPGIGYFRVYAMGSGLIGSEKTKGWKVTKKFGKGKMGGRAYHKPYTLDLVIAVYYLGMTFAACWWRLWLLASFTWIMVFSFLCLSFGDYLF</sequence>
<evidence type="ECO:0000259" key="15">
    <source>
        <dbReference type="Pfam" id="PF13632"/>
    </source>
</evidence>
<evidence type="ECO:0000256" key="13">
    <source>
        <dbReference type="ARBA" id="ARBA00076024"/>
    </source>
</evidence>
<dbReference type="PANTHER" id="PTHR32044:SF80">
    <property type="entry name" value="XYLOGLUCAN GLYCOSYLTRANSFERASE 2-RELATED"/>
    <property type="match status" value="1"/>
</dbReference>
<feature type="transmembrane region" description="Helical" evidence="14">
    <location>
        <begin position="283"/>
        <end position="305"/>
    </location>
</feature>
<evidence type="ECO:0000256" key="7">
    <source>
        <dbReference type="ARBA" id="ARBA00023136"/>
    </source>
</evidence>
<dbReference type="InterPro" id="IPR029044">
    <property type="entry name" value="Nucleotide-diphossugar_trans"/>
</dbReference>
<dbReference type="STRING" id="145388.A0A0D2K9I9"/>
<dbReference type="GO" id="GO:0000139">
    <property type="term" value="C:Golgi membrane"/>
    <property type="evidence" value="ECO:0007669"/>
    <property type="project" value="UniProtKB-SubCell"/>
</dbReference>
<comment type="catalytic activity">
    <reaction evidence="9">
        <text>GDP-mannose + (glucomannan)n = GDP + (glucomannan)n+1.</text>
        <dbReference type="EC" id="2.4.1.32"/>
    </reaction>
</comment>
<dbReference type="PANTHER" id="PTHR32044">
    <property type="entry name" value="GLUCOMANNAN 4-BETA-MANNOSYLTRANSFERASE 9"/>
    <property type="match status" value="1"/>
</dbReference>
<feature type="transmembrane region" description="Helical" evidence="14">
    <location>
        <begin position="368"/>
        <end position="393"/>
    </location>
</feature>
<keyword evidence="8" id="KW-0961">Cell wall biogenesis/degradation</keyword>
<keyword evidence="3 16" id="KW-0808">Transferase</keyword>
<feature type="domain" description="Glycosyltransferase 2-like" evidence="15">
    <location>
        <begin position="112"/>
        <end position="306"/>
    </location>
</feature>
<comment type="subcellular location">
    <subcellularLocation>
        <location evidence="1">Golgi apparatus membrane</location>
        <topology evidence="1">Multi-pass membrane protein</topology>
    </subcellularLocation>
</comment>
<keyword evidence="5 14" id="KW-1133">Transmembrane helix</keyword>
<feature type="transmembrane region" description="Helical" evidence="14">
    <location>
        <begin position="459"/>
        <end position="476"/>
    </location>
</feature>
<dbReference type="KEGG" id="mng:MNEG_1039"/>
<evidence type="ECO:0000256" key="1">
    <source>
        <dbReference type="ARBA" id="ARBA00004653"/>
    </source>
</evidence>
<dbReference type="SUPFAM" id="SSF53448">
    <property type="entry name" value="Nucleotide-diphospho-sugar transferases"/>
    <property type="match status" value="1"/>
</dbReference>
<dbReference type="GeneID" id="25727547"/>
<dbReference type="EC" id="2.4.1.32" evidence="12"/>
<dbReference type="AlphaFoldDB" id="A0A0D2K9I9"/>
<evidence type="ECO:0000256" key="6">
    <source>
        <dbReference type="ARBA" id="ARBA00023034"/>
    </source>
</evidence>
<gene>
    <name evidence="16" type="ORF">MNEG_1039</name>
</gene>
<evidence type="ECO:0000256" key="11">
    <source>
        <dbReference type="ARBA" id="ARBA00060879"/>
    </source>
</evidence>
<evidence type="ECO:0000256" key="4">
    <source>
        <dbReference type="ARBA" id="ARBA00022692"/>
    </source>
</evidence>
<keyword evidence="17" id="KW-1185">Reference proteome</keyword>
<keyword evidence="6" id="KW-0333">Golgi apparatus</keyword>
<evidence type="ECO:0000256" key="9">
    <source>
        <dbReference type="ARBA" id="ARBA00051800"/>
    </source>
</evidence>
<dbReference type="RefSeq" id="XP_013905932.1">
    <property type="nucleotide sequence ID" value="XM_014050478.1"/>
</dbReference>
<dbReference type="Gene3D" id="3.90.550.10">
    <property type="entry name" value="Spore Coat Polysaccharide Biosynthesis Protein SpsA, Chain A"/>
    <property type="match status" value="1"/>
</dbReference>
<dbReference type="InterPro" id="IPR001173">
    <property type="entry name" value="Glyco_trans_2-like"/>
</dbReference>
<evidence type="ECO:0000313" key="17">
    <source>
        <dbReference type="Proteomes" id="UP000054498"/>
    </source>
</evidence>
<dbReference type="Pfam" id="PF13632">
    <property type="entry name" value="Glyco_trans_2_3"/>
    <property type="match status" value="1"/>
</dbReference>
<evidence type="ECO:0000256" key="12">
    <source>
        <dbReference type="ARBA" id="ARBA00066505"/>
    </source>
</evidence>
<dbReference type="FunFam" id="3.90.550.10:FF:000057">
    <property type="entry name" value="Glycosyltransferase-like protein, family 2"/>
    <property type="match status" value="1"/>
</dbReference>
<name>A0A0D2K9I9_9CHLO</name>
<keyword evidence="4 14" id="KW-0812">Transmembrane</keyword>
<organism evidence="16 17">
    <name type="scientific">Monoraphidium neglectum</name>
    <dbReference type="NCBI Taxonomy" id="145388"/>
    <lineage>
        <taxon>Eukaryota</taxon>
        <taxon>Viridiplantae</taxon>
        <taxon>Chlorophyta</taxon>
        <taxon>core chlorophytes</taxon>
        <taxon>Chlorophyceae</taxon>
        <taxon>CS clade</taxon>
        <taxon>Sphaeropleales</taxon>
        <taxon>Selenastraceae</taxon>
        <taxon>Monoraphidium</taxon>
    </lineage>
</organism>
<dbReference type="Proteomes" id="UP000054498">
    <property type="component" value="Unassembled WGS sequence"/>
</dbReference>
<dbReference type="GO" id="GO:0071555">
    <property type="term" value="P:cell wall organization"/>
    <property type="evidence" value="ECO:0007669"/>
    <property type="project" value="UniProtKB-KW"/>
</dbReference>
<protein>
    <recommendedName>
        <fullName evidence="12">glucomannan 4-beta-mannosyltransferase</fullName>
        <ecNumber evidence="12">2.4.1.32</ecNumber>
    </recommendedName>
    <alternativeName>
        <fullName evidence="13">Glucomannan synthase</fullName>
    </alternativeName>
</protein>
<evidence type="ECO:0000256" key="3">
    <source>
        <dbReference type="ARBA" id="ARBA00022679"/>
    </source>
</evidence>
<dbReference type="GO" id="GO:0047259">
    <property type="term" value="F:glucomannan 4-beta-mannosyltransferase activity"/>
    <property type="evidence" value="ECO:0007669"/>
    <property type="project" value="UniProtKB-EC"/>
</dbReference>
<comment type="function">
    <text evidence="10">Probable mannan synthase which consists of a 4-beta-mannosyltransferase activity on mannan using GDP-mannose. The beta-1,4-mannan product is the backbone for galactomannan synthesis by galactomannan galactosyltransferase. Galactomannan is a noncellulosic polysaccharides of plant cell wall.</text>
</comment>
<dbReference type="EMBL" id="KK100316">
    <property type="protein sequence ID" value="KIZ06913.1"/>
    <property type="molecule type" value="Genomic_DNA"/>
</dbReference>
<evidence type="ECO:0000256" key="2">
    <source>
        <dbReference type="ARBA" id="ARBA00022676"/>
    </source>
</evidence>
<evidence type="ECO:0000313" key="16">
    <source>
        <dbReference type="EMBL" id="KIZ06913.1"/>
    </source>
</evidence>
<comment type="similarity">
    <text evidence="11">Belongs to the glycosyltransferase 2 family. Plant cellulose synthase-like A subfamily.</text>
</comment>
<evidence type="ECO:0000256" key="5">
    <source>
        <dbReference type="ARBA" id="ARBA00022989"/>
    </source>
</evidence>
<dbReference type="OrthoDB" id="72851at2759"/>
<accession>A0A0D2K9I9</accession>
<reference evidence="16 17" key="1">
    <citation type="journal article" date="2013" name="BMC Genomics">
        <title>Reconstruction of the lipid metabolism for the microalga Monoraphidium neglectum from its genome sequence reveals characteristics suitable for biofuel production.</title>
        <authorList>
            <person name="Bogen C."/>
            <person name="Al-Dilaimi A."/>
            <person name="Albersmeier A."/>
            <person name="Wichmann J."/>
            <person name="Grundmann M."/>
            <person name="Rupp O."/>
            <person name="Lauersen K.J."/>
            <person name="Blifernez-Klassen O."/>
            <person name="Kalinowski J."/>
            <person name="Goesmann A."/>
            <person name="Mussgnug J.H."/>
            <person name="Kruse O."/>
        </authorList>
    </citation>
    <scope>NUCLEOTIDE SEQUENCE [LARGE SCALE GENOMIC DNA]</scope>
    <source>
        <strain evidence="16 17">SAG 48.87</strain>
    </source>
</reference>
<evidence type="ECO:0000256" key="14">
    <source>
        <dbReference type="SAM" id="Phobius"/>
    </source>
</evidence>